<dbReference type="SUPFAM" id="SSF47413">
    <property type="entry name" value="lambda repressor-like DNA-binding domains"/>
    <property type="match status" value="1"/>
</dbReference>
<dbReference type="Gene3D" id="1.10.260.40">
    <property type="entry name" value="lambda repressor-like DNA-binding domains"/>
    <property type="match status" value="1"/>
</dbReference>
<dbReference type="InterPro" id="IPR010982">
    <property type="entry name" value="Lambda_DNA-bd_dom_sf"/>
</dbReference>
<dbReference type="RefSeq" id="WP_280733917.1">
    <property type="nucleotide sequence ID" value="NZ_CP120368.1"/>
</dbReference>
<evidence type="ECO:0000313" key="2">
    <source>
        <dbReference type="EMBL" id="WEX83120.1"/>
    </source>
</evidence>
<accession>A0ABY8CWV3</accession>
<keyword evidence="3" id="KW-1185">Reference proteome</keyword>
<protein>
    <submittedName>
        <fullName evidence="2">Helix-turn-helix domain-containing protein</fullName>
    </submittedName>
</protein>
<gene>
    <name evidence="2" type="ORF">PYH38_005478</name>
</gene>
<dbReference type="PROSITE" id="PS50943">
    <property type="entry name" value="HTH_CROC1"/>
    <property type="match status" value="1"/>
</dbReference>
<proteinExistence type="predicted"/>
<dbReference type="CDD" id="cd00093">
    <property type="entry name" value="HTH_XRE"/>
    <property type="match status" value="1"/>
</dbReference>
<evidence type="ECO:0000259" key="1">
    <source>
        <dbReference type="PROSITE" id="PS50943"/>
    </source>
</evidence>
<reference evidence="2 3" key="1">
    <citation type="submission" date="2023-03" db="EMBL/GenBank/DDBJ databases">
        <authorList>
            <person name="Kaur S."/>
            <person name="Espinosa-Saiz D."/>
            <person name="Velazquez E."/>
            <person name="Menendez E."/>
            <person name="diCenzo G.C."/>
        </authorList>
    </citation>
    <scope>NUCLEOTIDE SEQUENCE [LARGE SCALE GENOMIC DNA]</scope>
    <source>
        <strain evidence="2 3">LMG 27395</strain>
    </source>
</reference>
<evidence type="ECO:0000313" key="3">
    <source>
        <dbReference type="Proteomes" id="UP001235547"/>
    </source>
</evidence>
<sequence>MGFTSPNPIDIFVGGRIRFRRTMLGMSEDGLAGALGVAPGQIRKYEEGVDRVSASRLHDIADVLDVHFSFFFKNSPPSTGGGLRDVTDLSTFA</sequence>
<organism evidence="2 3">
    <name type="scientific">Sinorhizobium numidicum</name>
    <dbReference type="NCBI Taxonomy" id="680248"/>
    <lineage>
        <taxon>Bacteria</taxon>
        <taxon>Pseudomonadati</taxon>
        <taxon>Pseudomonadota</taxon>
        <taxon>Alphaproteobacteria</taxon>
        <taxon>Hyphomicrobiales</taxon>
        <taxon>Rhizobiaceae</taxon>
        <taxon>Sinorhizobium/Ensifer group</taxon>
        <taxon>Sinorhizobium</taxon>
    </lineage>
</organism>
<dbReference type="EMBL" id="CP120371">
    <property type="protein sequence ID" value="WEX83120.1"/>
    <property type="molecule type" value="Genomic_DNA"/>
</dbReference>
<dbReference type="Pfam" id="PF01381">
    <property type="entry name" value="HTH_3"/>
    <property type="match status" value="1"/>
</dbReference>
<feature type="domain" description="HTH cro/C1-type" evidence="1">
    <location>
        <begin position="17"/>
        <end position="71"/>
    </location>
</feature>
<dbReference type="InterPro" id="IPR001387">
    <property type="entry name" value="Cro/C1-type_HTH"/>
</dbReference>
<dbReference type="Proteomes" id="UP001235547">
    <property type="component" value="Chromosome 1"/>
</dbReference>
<dbReference type="SMART" id="SM00530">
    <property type="entry name" value="HTH_XRE"/>
    <property type="match status" value="1"/>
</dbReference>
<name>A0ABY8CWV3_9HYPH</name>